<evidence type="ECO:0000313" key="2">
    <source>
        <dbReference type="Proteomes" id="UP000184029"/>
    </source>
</evidence>
<protein>
    <submittedName>
        <fullName evidence="1">Uncharacterized protein</fullName>
    </submittedName>
</protein>
<sequence>MGKISKQGRCPKPQAGRVCVKFYSKGQMSGKKWEDALSSNCTLQDEHL</sequence>
<dbReference type="EMBL" id="FQUB01000138">
    <property type="protein sequence ID" value="SHG05438.1"/>
    <property type="molecule type" value="Genomic_DNA"/>
</dbReference>
<organism evidence="1 2">
    <name type="scientific">Heyndrickxia coagulans DSM 1 = ATCC 7050</name>
    <dbReference type="NCBI Taxonomy" id="1121088"/>
    <lineage>
        <taxon>Bacteria</taxon>
        <taxon>Bacillati</taxon>
        <taxon>Bacillota</taxon>
        <taxon>Bacilli</taxon>
        <taxon>Bacillales</taxon>
        <taxon>Bacillaceae</taxon>
        <taxon>Heyndrickxia</taxon>
    </lineage>
</organism>
<accession>A0A8B4BYT5</accession>
<evidence type="ECO:0000313" key="1">
    <source>
        <dbReference type="EMBL" id="SHG05438.1"/>
    </source>
</evidence>
<feature type="non-terminal residue" evidence="1">
    <location>
        <position position="48"/>
    </location>
</feature>
<reference evidence="1 2" key="1">
    <citation type="submission" date="2016-11" db="EMBL/GenBank/DDBJ databases">
        <authorList>
            <person name="Varghese N."/>
            <person name="Submissions S."/>
        </authorList>
    </citation>
    <scope>NUCLEOTIDE SEQUENCE [LARGE SCALE GENOMIC DNA]</scope>
    <source>
        <strain evidence="1 2">DSM 1</strain>
    </source>
</reference>
<comment type="caution">
    <text evidence="1">The sequence shown here is derived from an EMBL/GenBank/DDBJ whole genome shotgun (WGS) entry which is preliminary data.</text>
</comment>
<name>A0A8B4BYT5_HEYCO</name>
<proteinExistence type="predicted"/>
<dbReference type="Proteomes" id="UP000184029">
    <property type="component" value="Unassembled WGS sequence"/>
</dbReference>
<dbReference type="AlphaFoldDB" id="A0A8B4BYT5"/>
<gene>
    <name evidence="1" type="ORF">SAMN02745208_03105</name>
</gene>